<reference evidence="2" key="1">
    <citation type="submission" date="2022-11" db="UniProtKB">
        <authorList>
            <consortium name="WormBaseParasite"/>
        </authorList>
    </citation>
    <scope>IDENTIFICATION</scope>
</reference>
<dbReference type="WBParaSite" id="nRc.2.0.1.t03210-RA">
    <property type="protein sequence ID" value="nRc.2.0.1.t03210-RA"/>
    <property type="gene ID" value="nRc.2.0.1.g03210"/>
</dbReference>
<dbReference type="AlphaFoldDB" id="A0A915HP03"/>
<evidence type="ECO:0000313" key="1">
    <source>
        <dbReference type="Proteomes" id="UP000887565"/>
    </source>
</evidence>
<keyword evidence="1" id="KW-1185">Reference proteome</keyword>
<protein>
    <submittedName>
        <fullName evidence="2">Uncharacterized protein</fullName>
    </submittedName>
</protein>
<name>A0A915HP03_ROMCU</name>
<organism evidence="1 2">
    <name type="scientific">Romanomermis culicivorax</name>
    <name type="common">Nematode worm</name>
    <dbReference type="NCBI Taxonomy" id="13658"/>
    <lineage>
        <taxon>Eukaryota</taxon>
        <taxon>Metazoa</taxon>
        <taxon>Ecdysozoa</taxon>
        <taxon>Nematoda</taxon>
        <taxon>Enoplea</taxon>
        <taxon>Dorylaimia</taxon>
        <taxon>Mermithida</taxon>
        <taxon>Mermithoidea</taxon>
        <taxon>Mermithidae</taxon>
        <taxon>Romanomermis</taxon>
    </lineage>
</organism>
<accession>A0A915HP03</accession>
<proteinExistence type="predicted"/>
<dbReference type="Proteomes" id="UP000887565">
    <property type="component" value="Unplaced"/>
</dbReference>
<sequence length="83" mass="9503">MDNNGIWQHSVVGNSGEITHAMHTRDKHVEDLSLTMIVIDRSKRQKQKNQVDSSASHDENFLPGYPFIHYPGTRVPELPVHTR</sequence>
<evidence type="ECO:0000313" key="2">
    <source>
        <dbReference type="WBParaSite" id="nRc.2.0.1.t03210-RA"/>
    </source>
</evidence>